<gene>
    <name evidence="2" type="ORF">QTJ16_002284</name>
</gene>
<comment type="caution">
    <text evidence="2">The sequence shown here is derived from an EMBL/GenBank/DDBJ whole genome shotgun (WGS) entry which is preliminary data.</text>
</comment>
<protein>
    <submittedName>
        <fullName evidence="2">Uncharacterized protein</fullName>
    </submittedName>
</protein>
<organism evidence="2 3">
    <name type="scientific">Diplocarpon rosae</name>
    <dbReference type="NCBI Taxonomy" id="946125"/>
    <lineage>
        <taxon>Eukaryota</taxon>
        <taxon>Fungi</taxon>
        <taxon>Dikarya</taxon>
        <taxon>Ascomycota</taxon>
        <taxon>Pezizomycotina</taxon>
        <taxon>Leotiomycetes</taxon>
        <taxon>Helotiales</taxon>
        <taxon>Drepanopezizaceae</taxon>
        <taxon>Diplocarpon</taxon>
    </lineage>
</organism>
<proteinExistence type="predicted"/>
<keyword evidence="3" id="KW-1185">Reference proteome</keyword>
<dbReference type="EMBL" id="JAUBYV010000003">
    <property type="protein sequence ID" value="KAK2627638.1"/>
    <property type="molecule type" value="Genomic_DNA"/>
</dbReference>
<accession>A0AAD9T017</accession>
<feature type="region of interest" description="Disordered" evidence="1">
    <location>
        <begin position="66"/>
        <end position="87"/>
    </location>
</feature>
<name>A0AAD9T017_9HELO</name>
<feature type="compositionally biased region" description="Acidic residues" evidence="1">
    <location>
        <begin position="121"/>
        <end position="130"/>
    </location>
</feature>
<feature type="region of interest" description="Disordered" evidence="1">
    <location>
        <begin position="236"/>
        <end position="283"/>
    </location>
</feature>
<feature type="compositionally biased region" description="Basic and acidic residues" evidence="1">
    <location>
        <begin position="141"/>
        <end position="154"/>
    </location>
</feature>
<dbReference type="AlphaFoldDB" id="A0AAD9T017"/>
<dbReference type="Proteomes" id="UP001285354">
    <property type="component" value="Unassembled WGS sequence"/>
</dbReference>
<feature type="compositionally biased region" description="Acidic residues" evidence="1">
    <location>
        <begin position="243"/>
        <end position="268"/>
    </location>
</feature>
<sequence length="439" mass="47490">MATCIHPPEGAPEGTTAGDLYMRGYELGRAYGLTNETPGPPPRNEYLTTGSWDLFDLGWNHGGAHGRLDAPPRAPATSMGGGGGGRCSVSRFGGGMGGPSRHMGPRDPGVWQIYTAADYEGSGEDEDEPEEPPRLSVRRGTYHEHEKRGQRSDADESLAFDQGLQQGRASVRGLGSQATIPDPPTGFSTQLRREWTDGYRSGRESMQTLIEEEKRGTIESHEKSERTAAREREIARVLSEQDIPMEDYDAVESDNDSDDIAEDNDSQETEYKEIIPSRSQAQVVQHSAPGLEVTTTPQATLDNTMSSVLSEAPTPTPIPVLDQGLIDPVLRIVAPLLAPPNTVNNNTDRAPPPTASQVSNAPITSPILLPVPPHSHMAPGFFATQAWIRGWHQGELAGRRNLSNRRPELQSASMGMSAEDQIAYIQGFGVGLADGARRL</sequence>
<reference evidence="2" key="1">
    <citation type="submission" date="2023-06" db="EMBL/GenBank/DDBJ databases">
        <title>Draft genome of Marssonina rosae.</title>
        <authorList>
            <person name="Cheng Q."/>
        </authorList>
    </citation>
    <scope>NUCLEOTIDE SEQUENCE</scope>
    <source>
        <strain evidence="2">R4</strain>
    </source>
</reference>
<evidence type="ECO:0000256" key="1">
    <source>
        <dbReference type="SAM" id="MobiDB-lite"/>
    </source>
</evidence>
<evidence type="ECO:0000313" key="3">
    <source>
        <dbReference type="Proteomes" id="UP001285354"/>
    </source>
</evidence>
<feature type="region of interest" description="Disordered" evidence="1">
    <location>
        <begin position="120"/>
        <end position="156"/>
    </location>
</feature>
<evidence type="ECO:0000313" key="2">
    <source>
        <dbReference type="EMBL" id="KAK2627638.1"/>
    </source>
</evidence>